<dbReference type="Pfam" id="PF14602">
    <property type="entry name" value="Hexapep_2"/>
    <property type="match status" value="1"/>
</dbReference>
<dbReference type="RefSeq" id="WP_021066283.1">
    <property type="nucleotide sequence ID" value="NZ_ATCL01000014.1"/>
</dbReference>
<comment type="similarity">
    <text evidence="1">Belongs to the transferase hexapeptide repeat family.</text>
</comment>
<proteinExistence type="inferred from homology"/>
<evidence type="ECO:0000256" key="1">
    <source>
        <dbReference type="ARBA" id="ARBA00007274"/>
    </source>
</evidence>
<dbReference type="InterPro" id="IPR001451">
    <property type="entry name" value="Hexapep"/>
</dbReference>
<dbReference type="PANTHER" id="PTHR23416">
    <property type="entry name" value="SIALIC ACID SYNTHASE-RELATED"/>
    <property type="match status" value="1"/>
</dbReference>
<sequence>MILKKIKNYVFTKKNLKVGKGTRILTSINNFGSEPYLVTIGSNCTITSGVKFITHDASIGTVLNYKKINRIVGEEKYELMAKIEVGDNCMIGVNSIILPGVKIGPNSIVGAGSVVTKDVPPGTIVGGNPAKVISTLDEYFEKIDAKKILISNIKKYDERKDEIMSKVKDRA</sequence>
<evidence type="ECO:0000256" key="2">
    <source>
        <dbReference type="ARBA" id="ARBA00022679"/>
    </source>
</evidence>
<accession>U1LJP6</accession>
<evidence type="ECO:0000256" key="3">
    <source>
        <dbReference type="ARBA" id="ARBA00022737"/>
    </source>
</evidence>
<dbReference type="InterPro" id="IPR011004">
    <property type="entry name" value="Trimer_LpxA-like_sf"/>
</dbReference>
<name>U1LJP6_9BACL</name>
<organism evidence="4 5">
    <name type="scientific">Exiguobacterium chiriqhucha RW-2</name>
    <dbReference type="NCBI Taxonomy" id="1345023"/>
    <lineage>
        <taxon>Bacteria</taxon>
        <taxon>Bacillati</taxon>
        <taxon>Bacillota</taxon>
        <taxon>Bacilli</taxon>
        <taxon>Bacillales</taxon>
        <taxon>Bacillales Family XII. Incertae Sedis</taxon>
        <taxon>Exiguobacterium</taxon>
    </lineage>
</organism>
<keyword evidence="5" id="KW-1185">Reference proteome</keyword>
<dbReference type="PANTHER" id="PTHR23416:SF23">
    <property type="entry name" value="ACETYLTRANSFERASE C18B11.09C-RELATED"/>
    <property type="match status" value="1"/>
</dbReference>
<evidence type="ECO:0000313" key="5">
    <source>
        <dbReference type="Proteomes" id="UP000016464"/>
    </source>
</evidence>
<dbReference type="PROSITE" id="PS00101">
    <property type="entry name" value="HEXAPEP_TRANSFERASES"/>
    <property type="match status" value="1"/>
</dbReference>
<comment type="caution">
    <text evidence="4">The sequence shown here is derived from an EMBL/GenBank/DDBJ whole genome shotgun (WGS) entry which is preliminary data.</text>
</comment>
<dbReference type="SUPFAM" id="SSF51161">
    <property type="entry name" value="Trimeric LpxA-like enzymes"/>
    <property type="match status" value="1"/>
</dbReference>
<dbReference type="OrthoDB" id="9812571at2"/>
<dbReference type="EMBL" id="ATCL01000014">
    <property type="protein sequence ID" value="ERG67718.1"/>
    <property type="molecule type" value="Genomic_DNA"/>
</dbReference>
<dbReference type="CDD" id="cd04647">
    <property type="entry name" value="LbH_MAT_like"/>
    <property type="match status" value="1"/>
</dbReference>
<dbReference type="AlphaFoldDB" id="U1LJP6"/>
<dbReference type="eggNOG" id="COG0110">
    <property type="taxonomic scope" value="Bacteria"/>
</dbReference>
<keyword evidence="3" id="KW-0677">Repeat</keyword>
<evidence type="ECO:0008006" key="6">
    <source>
        <dbReference type="Google" id="ProtNLM"/>
    </source>
</evidence>
<dbReference type="Proteomes" id="UP000016464">
    <property type="component" value="Unassembled WGS sequence"/>
</dbReference>
<gene>
    <name evidence="4" type="ORF">M467_10545</name>
</gene>
<reference evidence="4 5" key="1">
    <citation type="journal article" date="2013" name="Genome Announc.">
        <title>Draft Genome Sequence of Exiguobacterium pavilionensis Strain RW-2, with Wide Thermal, Salinity, and pH Tolerance, Isolated from Modern Freshwater Microbialites.</title>
        <authorList>
            <person name="White R.A.III."/>
            <person name="Grassa C.J."/>
            <person name="Suttle C.A."/>
        </authorList>
    </citation>
    <scope>NUCLEOTIDE SEQUENCE [LARGE SCALE GENOMIC DNA]</scope>
    <source>
        <strain evidence="4 5">RW-2</strain>
    </source>
</reference>
<dbReference type="GO" id="GO:0008374">
    <property type="term" value="F:O-acyltransferase activity"/>
    <property type="evidence" value="ECO:0007669"/>
    <property type="project" value="TreeGrafter"/>
</dbReference>
<dbReference type="InterPro" id="IPR018357">
    <property type="entry name" value="Hexapep_transf_CS"/>
</dbReference>
<protein>
    <recommendedName>
        <fullName evidence="6">Acetyltransferase</fullName>
    </recommendedName>
</protein>
<evidence type="ECO:0000313" key="4">
    <source>
        <dbReference type="EMBL" id="ERG67718.1"/>
    </source>
</evidence>
<keyword evidence="2" id="KW-0808">Transferase</keyword>
<dbReference type="InterPro" id="IPR051159">
    <property type="entry name" value="Hexapeptide_acetyltransf"/>
</dbReference>
<dbReference type="Gene3D" id="2.160.10.10">
    <property type="entry name" value="Hexapeptide repeat proteins"/>
    <property type="match status" value="1"/>
</dbReference>